<sequence length="381" mass="42336">MAITLDSSAPFVFGDNVDGYYEGTTHGFVAAGKYRHKQGWYLGTFATFVDGELNAKPHAAQAQLFPYGITHMYQHAKVKADETLMLFSGLHSGERNAAITVRADQPAMLAIAPQLNLAISASEVTAFERGVVYALAPELRQAGTPSFIALTADTDFDFEETTFADTPALKEQAFFSGHHVKPVVRSKQATHSMTLYMAFAETAEAAIAQATRLLDNDGVTAHQQQVYNMLTHSYLWTSDMEYNRALMWAKAAGKVFVSSEYGKGIWAGLPWFKDCWGRDSFIAVPGITLVNGDFDDAKTIIDNFAQMQMQDAADINYGRIPNRVTSKTNMIYNTTDGTPWMVREVWDYLRYSGDADYAKSIYPVVQTYIDGIEKHYLDAYG</sequence>
<dbReference type="PANTHER" id="PTHR10569:SF2">
    <property type="entry name" value="GLYCOGEN DEBRANCHING ENZYME"/>
    <property type="match status" value="1"/>
</dbReference>
<dbReference type="STRING" id="754436.JCM19237_5446"/>
<proteinExistence type="predicted"/>
<dbReference type="Proteomes" id="UP000029227">
    <property type="component" value="Unassembled WGS sequence"/>
</dbReference>
<evidence type="ECO:0000313" key="3">
    <source>
        <dbReference type="Proteomes" id="UP000029227"/>
    </source>
</evidence>
<dbReference type="InterPro" id="IPR032790">
    <property type="entry name" value="GDE_C"/>
</dbReference>
<dbReference type="SUPFAM" id="SSF48208">
    <property type="entry name" value="Six-hairpin glycosidases"/>
    <property type="match status" value="1"/>
</dbReference>
<feature type="domain" description="Glycogen debranching enzyme C-terminal" evidence="1">
    <location>
        <begin position="259"/>
        <end position="370"/>
    </location>
</feature>
<organism evidence="2 3">
    <name type="scientific">Photobacterium aphoticum</name>
    <dbReference type="NCBI Taxonomy" id="754436"/>
    <lineage>
        <taxon>Bacteria</taxon>
        <taxon>Pseudomonadati</taxon>
        <taxon>Pseudomonadota</taxon>
        <taxon>Gammaproteobacteria</taxon>
        <taxon>Vibrionales</taxon>
        <taxon>Vibrionaceae</taxon>
        <taxon>Photobacterium</taxon>
    </lineage>
</organism>
<comment type="caution">
    <text evidence="2">The sequence shown here is derived from an EMBL/GenBank/DDBJ whole genome shotgun (WGS) entry which is preliminary data.</text>
</comment>
<dbReference type="GO" id="GO:0005980">
    <property type="term" value="P:glycogen catabolic process"/>
    <property type="evidence" value="ECO:0007669"/>
    <property type="project" value="InterPro"/>
</dbReference>
<evidence type="ECO:0000259" key="1">
    <source>
        <dbReference type="Pfam" id="PF06202"/>
    </source>
</evidence>
<gene>
    <name evidence="2" type="ORF">JCM19237_5446</name>
</gene>
<dbReference type="GO" id="GO:0004135">
    <property type="term" value="F:amylo-alpha-1,6-glucosidase activity"/>
    <property type="evidence" value="ECO:0007669"/>
    <property type="project" value="InterPro"/>
</dbReference>
<name>A0A090QJZ1_9GAMM</name>
<dbReference type="AlphaFoldDB" id="A0A090QJZ1"/>
<dbReference type="eggNOG" id="COG3408">
    <property type="taxonomic scope" value="Bacteria"/>
</dbReference>
<dbReference type="GO" id="GO:0004134">
    <property type="term" value="F:4-alpha-glucanotransferase activity"/>
    <property type="evidence" value="ECO:0007669"/>
    <property type="project" value="InterPro"/>
</dbReference>
<protein>
    <submittedName>
        <fullName evidence="2">Glycogen debranching enzyme</fullName>
    </submittedName>
</protein>
<evidence type="ECO:0000313" key="2">
    <source>
        <dbReference type="EMBL" id="GAL02553.1"/>
    </source>
</evidence>
<dbReference type="Pfam" id="PF06202">
    <property type="entry name" value="GDE_C"/>
    <property type="match status" value="1"/>
</dbReference>
<dbReference type="InterPro" id="IPR010401">
    <property type="entry name" value="AGL/Gdb1"/>
</dbReference>
<reference evidence="2 3" key="1">
    <citation type="journal article" date="2014" name="Genome Announc.">
        <title>Draft Genome Sequences of Two Vibrionaceae Species, Vibrio ponticus C121 and Photobacterium aphoticum C119, Isolated as Coral Reef Microbiota.</title>
        <authorList>
            <person name="Al-saari N."/>
            <person name="Meirelles P.M."/>
            <person name="Mino S."/>
            <person name="Suda W."/>
            <person name="Oshima K."/>
            <person name="Hattori M."/>
            <person name="Ohkuma M."/>
            <person name="Thompson F.L."/>
            <person name="Gomez-Gil B."/>
            <person name="Sawabe T."/>
            <person name="Sawabe T."/>
        </authorList>
    </citation>
    <scope>NUCLEOTIDE SEQUENCE [LARGE SCALE GENOMIC DNA]</scope>
    <source>
        <strain evidence="2 3">JCM 19237</strain>
    </source>
</reference>
<dbReference type="InterPro" id="IPR012341">
    <property type="entry name" value="6hp_glycosidase-like_sf"/>
</dbReference>
<dbReference type="Gene3D" id="1.50.10.10">
    <property type="match status" value="1"/>
</dbReference>
<dbReference type="EMBL" id="BBMN01000001">
    <property type="protein sequence ID" value="GAL02553.1"/>
    <property type="molecule type" value="Genomic_DNA"/>
</dbReference>
<dbReference type="InterPro" id="IPR008928">
    <property type="entry name" value="6-hairpin_glycosidase_sf"/>
</dbReference>
<dbReference type="PANTHER" id="PTHR10569">
    <property type="entry name" value="GLYCOGEN DEBRANCHING ENZYME"/>
    <property type="match status" value="1"/>
</dbReference>
<accession>A0A090QJZ1</accession>